<protein>
    <recommendedName>
        <fullName evidence="3">Metallo-beta-lactamase domain-containing protein</fullName>
    </recommendedName>
</protein>
<dbReference type="Gene3D" id="3.60.15.10">
    <property type="entry name" value="Ribonuclease Z/Hydroxyacylglutathione hydrolase-like"/>
    <property type="match status" value="1"/>
</dbReference>
<name>A0AAD9J9H7_9ANNE</name>
<dbReference type="AlphaFoldDB" id="A0AAD9J9H7"/>
<evidence type="ECO:0000313" key="2">
    <source>
        <dbReference type="Proteomes" id="UP001208570"/>
    </source>
</evidence>
<dbReference type="SUPFAM" id="SSF56281">
    <property type="entry name" value="Metallo-hydrolase/oxidoreductase"/>
    <property type="match status" value="1"/>
</dbReference>
<gene>
    <name evidence="1" type="ORF">LSH36_473g02003</name>
</gene>
<evidence type="ECO:0000313" key="1">
    <source>
        <dbReference type="EMBL" id="KAK2148966.1"/>
    </source>
</evidence>
<sequence length="83" mass="9036">MPTPGHTCNDVSVVVKNTQDGTVVIAGDVFECEADLRDDELWKSNSFNVSLQEVSRAKVLRLADVVVPGHGEKFTVDKHRGGN</sequence>
<accession>A0AAD9J9H7</accession>
<dbReference type="InterPro" id="IPR036866">
    <property type="entry name" value="RibonucZ/Hydroxyglut_hydro"/>
</dbReference>
<keyword evidence="2" id="KW-1185">Reference proteome</keyword>
<proteinExistence type="predicted"/>
<dbReference type="PANTHER" id="PTHR23200">
    <property type="entry name" value="METALLO-BETA-LACTAMASE DOMAIN-CONTAINING PROTEIN 1"/>
    <property type="match status" value="1"/>
</dbReference>
<evidence type="ECO:0008006" key="3">
    <source>
        <dbReference type="Google" id="ProtNLM"/>
    </source>
</evidence>
<organism evidence="1 2">
    <name type="scientific">Paralvinella palmiformis</name>
    <dbReference type="NCBI Taxonomy" id="53620"/>
    <lineage>
        <taxon>Eukaryota</taxon>
        <taxon>Metazoa</taxon>
        <taxon>Spiralia</taxon>
        <taxon>Lophotrochozoa</taxon>
        <taxon>Annelida</taxon>
        <taxon>Polychaeta</taxon>
        <taxon>Sedentaria</taxon>
        <taxon>Canalipalpata</taxon>
        <taxon>Terebellida</taxon>
        <taxon>Terebelliformia</taxon>
        <taxon>Alvinellidae</taxon>
        <taxon>Paralvinella</taxon>
    </lineage>
</organism>
<comment type="caution">
    <text evidence="1">The sequence shown here is derived from an EMBL/GenBank/DDBJ whole genome shotgun (WGS) entry which is preliminary data.</text>
</comment>
<dbReference type="Proteomes" id="UP001208570">
    <property type="component" value="Unassembled WGS sequence"/>
</dbReference>
<dbReference type="InterPro" id="IPR039344">
    <property type="entry name" value="MBLAC1"/>
</dbReference>
<reference evidence="1" key="1">
    <citation type="journal article" date="2023" name="Mol. Biol. Evol.">
        <title>Third-Generation Sequencing Reveals the Adaptive Role of the Epigenome in Three Deep-Sea Polychaetes.</title>
        <authorList>
            <person name="Perez M."/>
            <person name="Aroh O."/>
            <person name="Sun Y."/>
            <person name="Lan Y."/>
            <person name="Juniper S.K."/>
            <person name="Young C.R."/>
            <person name="Angers B."/>
            <person name="Qian P.Y."/>
        </authorList>
    </citation>
    <scope>NUCLEOTIDE SEQUENCE</scope>
    <source>
        <strain evidence="1">P08H-3</strain>
    </source>
</reference>
<dbReference type="PANTHER" id="PTHR23200:SF48">
    <property type="entry name" value="METALLO-BETA-LACTAMASE DOMAIN-CONTAINING PROTEIN 1"/>
    <property type="match status" value="1"/>
</dbReference>
<dbReference type="EMBL" id="JAODUP010000473">
    <property type="protein sequence ID" value="KAK2148966.1"/>
    <property type="molecule type" value="Genomic_DNA"/>
</dbReference>